<dbReference type="AlphaFoldDB" id="A0A414HUY3"/>
<evidence type="ECO:0000313" key="1">
    <source>
        <dbReference type="EMBL" id="RHD91601.1"/>
    </source>
</evidence>
<proteinExistence type="predicted"/>
<dbReference type="EMBL" id="QSJP01000001">
    <property type="protein sequence ID" value="RHD91601.1"/>
    <property type="molecule type" value="Genomic_DNA"/>
</dbReference>
<accession>A0A414HUY3</accession>
<gene>
    <name evidence="1" type="ORF">DW780_00945</name>
</gene>
<organism evidence="1 2">
    <name type="scientific">Bacteroides thetaiotaomicron</name>
    <dbReference type="NCBI Taxonomy" id="818"/>
    <lineage>
        <taxon>Bacteria</taxon>
        <taxon>Pseudomonadati</taxon>
        <taxon>Bacteroidota</taxon>
        <taxon>Bacteroidia</taxon>
        <taxon>Bacteroidales</taxon>
        <taxon>Bacteroidaceae</taxon>
        <taxon>Bacteroides</taxon>
    </lineage>
</organism>
<evidence type="ECO:0000313" key="2">
    <source>
        <dbReference type="Proteomes" id="UP000284785"/>
    </source>
</evidence>
<reference evidence="1 2" key="1">
    <citation type="submission" date="2018-08" db="EMBL/GenBank/DDBJ databases">
        <title>A genome reference for cultivated species of the human gut microbiota.</title>
        <authorList>
            <person name="Zou Y."/>
            <person name="Xue W."/>
            <person name="Luo G."/>
        </authorList>
    </citation>
    <scope>NUCLEOTIDE SEQUENCE [LARGE SCALE GENOMIC DNA]</scope>
    <source>
        <strain evidence="1 2">AM30-26</strain>
    </source>
</reference>
<comment type="caution">
    <text evidence="1">The sequence shown here is derived from an EMBL/GenBank/DDBJ whole genome shotgun (WGS) entry which is preliminary data.</text>
</comment>
<name>A0A414HUY3_BACT4</name>
<dbReference type="Proteomes" id="UP000284785">
    <property type="component" value="Unassembled WGS sequence"/>
</dbReference>
<protein>
    <submittedName>
        <fullName evidence="1">Uncharacterized protein</fullName>
    </submittedName>
</protein>
<sequence>MDMENTGAIYGVSSLKYNGSALGLISEDGMQPGGDSPTKNRIWAAQKRNAPFAVIKGTPGTKMWTFTLIELLAENMVQVMGGTADGQGNYTPPTEDKDVQGVFDIGCTTGHTIRIYNGLLTCNFANGINFSNVLGISCELEMQEAGKGKPAYKIFAPGEVPPASELPDQGS</sequence>